<dbReference type="PRINTS" id="PR00421">
    <property type="entry name" value="THIOREDOXIN"/>
</dbReference>
<name>A0A7W7GPQ5_9MICC</name>
<gene>
    <name evidence="8" type="ORF">HDA30_001556</name>
</gene>
<accession>A0A7W7GPQ5</accession>
<dbReference type="CDD" id="cd02947">
    <property type="entry name" value="TRX_family"/>
    <property type="match status" value="1"/>
</dbReference>
<evidence type="ECO:0000256" key="1">
    <source>
        <dbReference type="ARBA" id="ARBA00008987"/>
    </source>
</evidence>
<comment type="similarity">
    <text evidence="1">Belongs to the thioredoxin family.</text>
</comment>
<keyword evidence="2" id="KW-0813">Transport</keyword>
<dbReference type="RefSeq" id="WP_184241660.1">
    <property type="nucleotide sequence ID" value="NZ_JACHNA010000001.1"/>
</dbReference>
<dbReference type="NCBIfam" id="TIGR01068">
    <property type="entry name" value="thioredoxin"/>
    <property type="match status" value="1"/>
</dbReference>
<keyword evidence="4" id="KW-1015">Disulfide bond</keyword>
<dbReference type="SUPFAM" id="SSF52833">
    <property type="entry name" value="Thioredoxin-like"/>
    <property type="match status" value="1"/>
</dbReference>
<evidence type="ECO:0000256" key="6">
    <source>
        <dbReference type="NCBIfam" id="TIGR01068"/>
    </source>
</evidence>
<keyword evidence="3" id="KW-0249">Electron transport</keyword>
<proteinExistence type="inferred from homology"/>
<protein>
    <recommendedName>
        <fullName evidence="6">Thioredoxin</fullName>
    </recommendedName>
</protein>
<dbReference type="PROSITE" id="PS00194">
    <property type="entry name" value="THIOREDOXIN_1"/>
    <property type="match status" value="1"/>
</dbReference>
<evidence type="ECO:0000256" key="4">
    <source>
        <dbReference type="ARBA" id="ARBA00023157"/>
    </source>
</evidence>
<dbReference type="FunFam" id="3.40.30.10:FF:000155">
    <property type="entry name" value="Thioredoxin"/>
    <property type="match status" value="1"/>
</dbReference>
<dbReference type="Gene3D" id="3.40.30.10">
    <property type="entry name" value="Glutaredoxin"/>
    <property type="match status" value="1"/>
</dbReference>
<dbReference type="PANTHER" id="PTHR45663">
    <property type="entry name" value="GEO12009P1"/>
    <property type="match status" value="1"/>
</dbReference>
<dbReference type="InterPro" id="IPR017937">
    <property type="entry name" value="Thioredoxin_CS"/>
</dbReference>
<keyword evidence="9" id="KW-1185">Reference proteome</keyword>
<feature type="domain" description="Thioredoxin" evidence="7">
    <location>
        <begin position="1"/>
        <end position="105"/>
    </location>
</feature>
<dbReference type="InterPro" id="IPR005746">
    <property type="entry name" value="Thioredoxin"/>
</dbReference>
<dbReference type="PANTHER" id="PTHR45663:SF40">
    <property type="entry name" value="THIOREDOXIN 2"/>
    <property type="match status" value="1"/>
</dbReference>
<dbReference type="AlphaFoldDB" id="A0A7W7GPQ5"/>
<dbReference type="PROSITE" id="PS51352">
    <property type="entry name" value="THIOREDOXIN_2"/>
    <property type="match status" value="1"/>
</dbReference>
<evidence type="ECO:0000259" key="7">
    <source>
        <dbReference type="PROSITE" id="PS51352"/>
    </source>
</evidence>
<dbReference type="Pfam" id="PF00085">
    <property type="entry name" value="Thioredoxin"/>
    <property type="match status" value="1"/>
</dbReference>
<evidence type="ECO:0000256" key="2">
    <source>
        <dbReference type="ARBA" id="ARBA00022448"/>
    </source>
</evidence>
<sequence length="132" mass="14311">MATTDLTLENFGETVAENDTVLVDFWAEWCGPCKQFAPVFEKASEKHEDVVFAKVDTEAQQQLAGMAGITSIPTLMAFRGGVLVFSQPGAVPGPALDDLLGKVKELDIAEVRRMAEEAQQQEQGKDGEQPQA</sequence>
<dbReference type="Proteomes" id="UP000540191">
    <property type="component" value="Unassembled WGS sequence"/>
</dbReference>
<keyword evidence="5" id="KW-0676">Redox-active center</keyword>
<comment type="caution">
    <text evidence="8">The sequence shown here is derived from an EMBL/GenBank/DDBJ whole genome shotgun (WGS) entry which is preliminary data.</text>
</comment>
<dbReference type="InterPro" id="IPR036249">
    <property type="entry name" value="Thioredoxin-like_sf"/>
</dbReference>
<evidence type="ECO:0000313" key="8">
    <source>
        <dbReference type="EMBL" id="MBB4736048.1"/>
    </source>
</evidence>
<dbReference type="GO" id="GO:0005829">
    <property type="term" value="C:cytosol"/>
    <property type="evidence" value="ECO:0007669"/>
    <property type="project" value="TreeGrafter"/>
</dbReference>
<dbReference type="EMBL" id="JACHNA010000001">
    <property type="protein sequence ID" value="MBB4736048.1"/>
    <property type="molecule type" value="Genomic_DNA"/>
</dbReference>
<evidence type="ECO:0000313" key="9">
    <source>
        <dbReference type="Proteomes" id="UP000540191"/>
    </source>
</evidence>
<reference evidence="8 9" key="1">
    <citation type="submission" date="2020-08" db="EMBL/GenBank/DDBJ databases">
        <title>Sequencing the genomes of 1000 actinobacteria strains.</title>
        <authorList>
            <person name="Klenk H.-P."/>
        </authorList>
    </citation>
    <scope>NUCLEOTIDE SEQUENCE [LARGE SCALE GENOMIC DNA]</scope>
    <source>
        <strain evidence="8 9">DSM 23974</strain>
    </source>
</reference>
<evidence type="ECO:0000256" key="5">
    <source>
        <dbReference type="ARBA" id="ARBA00023284"/>
    </source>
</evidence>
<dbReference type="GO" id="GO:0015035">
    <property type="term" value="F:protein-disulfide reductase activity"/>
    <property type="evidence" value="ECO:0007669"/>
    <property type="project" value="UniProtKB-UniRule"/>
</dbReference>
<dbReference type="InterPro" id="IPR013766">
    <property type="entry name" value="Thioredoxin_domain"/>
</dbReference>
<organism evidence="8 9">
    <name type="scientific">Micrococcus cohnii</name>
    <dbReference type="NCBI Taxonomy" id="993416"/>
    <lineage>
        <taxon>Bacteria</taxon>
        <taxon>Bacillati</taxon>
        <taxon>Actinomycetota</taxon>
        <taxon>Actinomycetes</taxon>
        <taxon>Micrococcales</taxon>
        <taxon>Micrococcaceae</taxon>
        <taxon>Micrococcus</taxon>
    </lineage>
</organism>
<evidence type="ECO:0000256" key="3">
    <source>
        <dbReference type="ARBA" id="ARBA00022982"/>
    </source>
</evidence>